<protein>
    <submittedName>
        <fullName evidence="1">Uncharacterized protein</fullName>
    </submittedName>
</protein>
<gene>
    <name evidence="1" type="ORF">SADUNF_Sadunf12G0024500</name>
</gene>
<evidence type="ECO:0000313" key="1">
    <source>
        <dbReference type="EMBL" id="KAF9671217.1"/>
    </source>
</evidence>
<dbReference type="OrthoDB" id="851662at2759"/>
<dbReference type="AlphaFoldDB" id="A0A835JK64"/>
<accession>A0A835JK64</accession>
<comment type="caution">
    <text evidence="1">The sequence shown here is derived from an EMBL/GenBank/DDBJ whole genome shotgun (WGS) entry which is preliminary data.</text>
</comment>
<evidence type="ECO:0000313" key="2">
    <source>
        <dbReference type="Proteomes" id="UP000657918"/>
    </source>
</evidence>
<reference evidence="1 2" key="1">
    <citation type="submission" date="2020-10" db="EMBL/GenBank/DDBJ databases">
        <title>Plant Genome Project.</title>
        <authorList>
            <person name="Zhang R.-G."/>
        </authorList>
    </citation>
    <scope>NUCLEOTIDE SEQUENCE [LARGE SCALE GENOMIC DNA]</scope>
    <source>
        <strain evidence="1">FAFU-HL-1</strain>
        <tissue evidence="1">Leaf</tissue>
    </source>
</reference>
<dbReference type="EMBL" id="JADGMS010000012">
    <property type="protein sequence ID" value="KAF9671217.1"/>
    <property type="molecule type" value="Genomic_DNA"/>
</dbReference>
<keyword evidence="2" id="KW-1185">Reference proteome</keyword>
<proteinExistence type="predicted"/>
<name>A0A835JK64_9ROSI</name>
<dbReference type="Proteomes" id="UP000657918">
    <property type="component" value="Unassembled WGS sequence"/>
</dbReference>
<sequence>MSLPEGIRSLKMLRELRIRDCPHLQRVCEKERGLDWPNIAHSPDIHIDETRGVMLSYTVDEQEEKEQLAM</sequence>
<organism evidence="1 2">
    <name type="scientific">Salix dunnii</name>
    <dbReference type="NCBI Taxonomy" id="1413687"/>
    <lineage>
        <taxon>Eukaryota</taxon>
        <taxon>Viridiplantae</taxon>
        <taxon>Streptophyta</taxon>
        <taxon>Embryophyta</taxon>
        <taxon>Tracheophyta</taxon>
        <taxon>Spermatophyta</taxon>
        <taxon>Magnoliopsida</taxon>
        <taxon>eudicotyledons</taxon>
        <taxon>Gunneridae</taxon>
        <taxon>Pentapetalae</taxon>
        <taxon>rosids</taxon>
        <taxon>fabids</taxon>
        <taxon>Malpighiales</taxon>
        <taxon>Salicaceae</taxon>
        <taxon>Saliceae</taxon>
        <taxon>Salix</taxon>
    </lineage>
</organism>